<feature type="domain" description="Reverse transcriptase" evidence="9">
    <location>
        <begin position="19"/>
        <end position="209"/>
    </location>
</feature>
<dbReference type="Gene3D" id="3.10.10.10">
    <property type="entry name" value="HIV Type 1 Reverse Transcriptase, subunit A, domain 1"/>
    <property type="match status" value="1"/>
</dbReference>
<keyword evidence="5" id="KW-0540">Nuclease</keyword>
<gene>
    <name evidence="10" type="ORF">N336_11611</name>
</gene>
<evidence type="ECO:0000256" key="5">
    <source>
        <dbReference type="ARBA" id="ARBA00022722"/>
    </source>
</evidence>
<evidence type="ECO:0000256" key="8">
    <source>
        <dbReference type="ARBA" id="ARBA00022918"/>
    </source>
</evidence>
<evidence type="ECO:0000256" key="4">
    <source>
        <dbReference type="ARBA" id="ARBA00022695"/>
    </source>
</evidence>
<proteinExistence type="inferred from homology"/>
<evidence type="ECO:0000256" key="3">
    <source>
        <dbReference type="ARBA" id="ARBA00022679"/>
    </source>
</evidence>
<dbReference type="Pfam" id="PF00078">
    <property type="entry name" value="RVT_1"/>
    <property type="match status" value="1"/>
</dbReference>
<name>A0A093QIR3_PHACA</name>
<dbReference type="EC" id="3.1.26.4" evidence="2"/>
<dbReference type="PANTHER" id="PTHR41694">
    <property type="entry name" value="ENDOGENOUS RETROVIRUS GROUP K MEMBER POL PROTEIN"/>
    <property type="match status" value="1"/>
</dbReference>
<keyword evidence="4" id="KW-0548">Nucleotidyltransferase</keyword>
<keyword evidence="3" id="KW-0808">Transferase</keyword>
<dbReference type="Gene3D" id="3.30.70.270">
    <property type="match status" value="2"/>
</dbReference>
<evidence type="ECO:0000256" key="1">
    <source>
        <dbReference type="ARBA" id="ARBA00010879"/>
    </source>
</evidence>
<dbReference type="GO" id="GO:0004523">
    <property type="term" value="F:RNA-DNA hybrid ribonuclease activity"/>
    <property type="evidence" value="ECO:0007669"/>
    <property type="project" value="UniProtKB-EC"/>
</dbReference>
<keyword evidence="6" id="KW-0255">Endonuclease</keyword>
<dbReference type="Proteomes" id="UP000053238">
    <property type="component" value="Unassembled WGS sequence"/>
</dbReference>
<dbReference type="InterPro" id="IPR043128">
    <property type="entry name" value="Rev_trsase/Diguanyl_cyclase"/>
</dbReference>
<evidence type="ECO:0000256" key="6">
    <source>
        <dbReference type="ARBA" id="ARBA00022759"/>
    </source>
</evidence>
<keyword evidence="7" id="KW-0378">Hydrolase</keyword>
<evidence type="ECO:0000313" key="11">
    <source>
        <dbReference type="Proteomes" id="UP000053238"/>
    </source>
</evidence>
<sequence>WPLTAEKTEAVRAIVKREHEAGHLEPSMSPWNTPIFAIKKKDKNQWRMLHDLRAVNQQMEDMGPLQPGLPDLSAVPRGWQVIVLDIKDCFFSIPLHPDDRKRFAFTLPAVNRTEPGSRWQWTVLPQGMKNSPAICQRYVASALQQVRQQYQEQIYMIHYMDDVLIAAPTEVLCEQVFADAQRGLAEQSLKVAKAKVQRGPVCRFLGARIEGDSIQAQPIKLTPKVKNLHDVQKLVGALQWLRTFVRVTGEEMQPFYALL</sequence>
<dbReference type="InterPro" id="IPR043502">
    <property type="entry name" value="DNA/RNA_pol_sf"/>
</dbReference>
<keyword evidence="11" id="KW-1185">Reference proteome</keyword>
<dbReference type="Pfam" id="PF06817">
    <property type="entry name" value="RVT_thumb"/>
    <property type="match status" value="1"/>
</dbReference>
<comment type="similarity">
    <text evidence="1">Belongs to the beta type-B retroviral polymerase family. HERV class-II K(HML-2) pol subfamily.</text>
</comment>
<accession>A0A093QIR3</accession>
<dbReference type="AlphaFoldDB" id="A0A093QIR3"/>
<dbReference type="GO" id="GO:0035613">
    <property type="term" value="F:RNA stem-loop binding"/>
    <property type="evidence" value="ECO:0007669"/>
    <property type="project" value="TreeGrafter"/>
</dbReference>
<dbReference type="EMBL" id="KL420539">
    <property type="protein sequence ID" value="KFW88441.1"/>
    <property type="molecule type" value="Genomic_DNA"/>
</dbReference>
<dbReference type="InterPro" id="IPR000477">
    <property type="entry name" value="RT_dom"/>
</dbReference>
<feature type="non-terminal residue" evidence="10">
    <location>
        <position position="259"/>
    </location>
</feature>
<dbReference type="GO" id="GO:0003964">
    <property type="term" value="F:RNA-directed DNA polymerase activity"/>
    <property type="evidence" value="ECO:0007669"/>
    <property type="project" value="UniProtKB-KW"/>
</dbReference>
<evidence type="ECO:0000313" key="10">
    <source>
        <dbReference type="EMBL" id="KFW88441.1"/>
    </source>
</evidence>
<reference evidence="10 11" key="1">
    <citation type="submission" date="2014-04" db="EMBL/GenBank/DDBJ databases">
        <title>Genome evolution of avian class.</title>
        <authorList>
            <person name="Zhang G."/>
            <person name="Li C."/>
        </authorList>
    </citation>
    <scope>NUCLEOTIDE SEQUENCE [LARGE SCALE GENOMIC DNA]</scope>
    <source>
        <strain evidence="10">BGI_N336</strain>
    </source>
</reference>
<dbReference type="SUPFAM" id="SSF56672">
    <property type="entry name" value="DNA/RNA polymerases"/>
    <property type="match status" value="1"/>
</dbReference>
<organism evidence="10 11">
    <name type="scientific">Phalacrocorax carbo</name>
    <name type="common">Great cormorant</name>
    <name type="synonym">Pelecanus carbo</name>
    <dbReference type="NCBI Taxonomy" id="9209"/>
    <lineage>
        <taxon>Eukaryota</taxon>
        <taxon>Metazoa</taxon>
        <taxon>Chordata</taxon>
        <taxon>Craniata</taxon>
        <taxon>Vertebrata</taxon>
        <taxon>Euteleostomi</taxon>
        <taxon>Archelosauria</taxon>
        <taxon>Archosauria</taxon>
        <taxon>Dinosauria</taxon>
        <taxon>Saurischia</taxon>
        <taxon>Theropoda</taxon>
        <taxon>Coelurosauria</taxon>
        <taxon>Aves</taxon>
        <taxon>Neognathae</taxon>
        <taxon>Neoaves</taxon>
        <taxon>Aequornithes</taxon>
        <taxon>Suliformes</taxon>
        <taxon>Phalacrocoracidae</taxon>
        <taxon>Phalacrocorax</taxon>
    </lineage>
</organism>
<evidence type="ECO:0000256" key="2">
    <source>
        <dbReference type="ARBA" id="ARBA00012180"/>
    </source>
</evidence>
<dbReference type="PROSITE" id="PS50878">
    <property type="entry name" value="RT_POL"/>
    <property type="match status" value="1"/>
</dbReference>
<protein>
    <recommendedName>
        <fullName evidence="2">ribonuclease H</fullName>
        <ecNumber evidence="2">3.1.26.4</ecNumber>
    </recommendedName>
</protein>
<evidence type="ECO:0000256" key="7">
    <source>
        <dbReference type="ARBA" id="ARBA00022801"/>
    </source>
</evidence>
<keyword evidence="8" id="KW-0695">RNA-directed DNA polymerase</keyword>
<dbReference type="InterPro" id="IPR010661">
    <property type="entry name" value="RVT_thumb"/>
</dbReference>
<feature type="non-terminal residue" evidence="10">
    <location>
        <position position="1"/>
    </location>
</feature>
<dbReference type="PANTHER" id="PTHR41694:SF3">
    <property type="entry name" value="RNA-DIRECTED DNA POLYMERASE-RELATED"/>
    <property type="match status" value="1"/>
</dbReference>
<evidence type="ECO:0000259" key="9">
    <source>
        <dbReference type="PROSITE" id="PS50878"/>
    </source>
</evidence>